<dbReference type="EC" id="1.17.1.9" evidence="1"/>
<dbReference type="AlphaFoldDB" id="A0A7W9HU87"/>
<keyword evidence="2" id="KW-1185">Reference proteome</keyword>
<dbReference type="RefSeq" id="WP_184928491.1">
    <property type="nucleotide sequence ID" value="NZ_JACHMO010000001.1"/>
</dbReference>
<dbReference type="GO" id="GO:0008863">
    <property type="term" value="F:formate dehydrogenase (NAD+) activity"/>
    <property type="evidence" value="ECO:0007669"/>
    <property type="project" value="UniProtKB-EC"/>
</dbReference>
<dbReference type="Proteomes" id="UP000552097">
    <property type="component" value="Unassembled WGS sequence"/>
</dbReference>
<protein>
    <submittedName>
        <fullName evidence="1">Formate dehydrogenase subunit delta</fullName>
        <ecNumber evidence="1">1.17.1.9</ecNumber>
    </submittedName>
</protein>
<name>A0A7W9HU87_9PSEU</name>
<accession>A0A7W9HU87</accession>
<proteinExistence type="predicted"/>
<keyword evidence="1" id="KW-0560">Oxidoreductase</keyword>
<sequence>MSDATPPTVRLVNEIARQFQHQPPDAAARAVADHIERFWDPRMREELRHHATTAPGSLAATALAAAKLVDAPPTVRR</sequence>
<organism evidence="1 2">
    <name type="scientific">Saccharothrix ecbatanensis</name>
    <dbReference type="NCBI Taxonomy" id="1105145"/>
    <lineage>
        <taxon>Bacteria</taxon>
        <taxon>Bacillati</taxon>
        <taxon>Actinomycetota</taxon>
        <taxon>Actinomycetes</taxon>
        <taxon>Pseudonocardiales</taxon>
        <taxon>Pseudonocardiaceae</taxon>
        <taxon>Saccharothrix</taxon>
    </lineage>
</organism>
<comment type="caution">
    <text evidence="1">The sequence shown here is derived from an EMBL/GenBank/DDBJ whole genome shotgun (WGS) entry which is preliminary data.</text>
</comment>
<dbReference type="Pfam" id="PF11390">
    <property type="entry name" value="FdsD"/>
    <property type="match status" value="1"/>
</dbReference>
<reference evidence="1 2" key="1">
    <citation type="submission" date="2020-08" db="EMBL/GenBank/DDBJ databases">
        <title>Sequencing the genomes of 1000 actinobacteria strains.</title>
        <authorList>
            <person name="Klenk H.-P."/>
        </authorList>
    </citation>
    <scope>NUCLEOTIDE SEQUENCE [LARGE SCALE GENOMIC DNA]</scope>
    <source>
        <strain evidence="1 2">DSM 45486</strain>
    </source>
</reference>
<dbReference type="EMBL" id="JACHMO010000001">
    <property type="protein sequence ID" value="MBB5808607.1"/>
    <property type="molecule type" value="Genomic_DNA"/>
</dbReference>
<evidence type="ECO:0000313" key="1">
    <source>
        <dbReference type="EMBL" id="MBB5808607.1"/>
    </source>
</evidence>
<evidence type="ECO:0000313" key="2">
    <source>
        <dbReference type="Proteomes" id="UP000552097"/>
    </source>
</evidence>
<gene>
    <name evidence="1" type="ORF">F4560_008375</name>
</gene>
<dbReference type="InterPro" id="IPR021074">
    <property type="entry name" value="Formate_DH_dsu"/>
</dbReference>